<protein>
    <submittedName>
        <fullName evidence="1">Uncharacterized protein</fullName>
    </submittedName>
</protein>
<dbReference type="AlphaFoldDB" id="A0A840B108"/>
<evidence type="ECO:0000313" key="2">
    <source>
        <dbReference type="Proteomes" id="UP000581447"/>
    </source>
</evidence>
<dbReference type="Proteomes" id="UP000581447">
    <property type="component" value="Unassembled WGS sequence"/>
</dbReference>
<gene>
    <name evidence="1" type="ORF">GGR91_000812</name>
</gene>
<name>A0A840B108_9SPHN</name>
<keyword evidence="2" id="KW-1185">Reference proteome</keyword>
<dbReference type="RefSeq" id="WP_183940308.1">
    <property type="nucleotide sequence ID" value="NZ_BAABBG010000001.1"/>
</dbReference>
<organism evidence="1 2">
    <name type="scientific">Sphingorhabdus rigui</name>
    <dbReference type="NCBI Taxonomy" id="1282858"/>
    <lineage>
        <taxon>Bacteria</taxon>
        <taxon>Pseudomonadati</taxon>
        <taxon>Pseudomonadota</taxon>
        <taxon>Alphaproteobacteria</taxon>
        <taxon>Sphingomonadales</taxon>
        <taxon>Sphingomonadaceae</taxon>
        <taxon>Sphingorhabdus</taxon>
    </lineage>
</organism>
<comment type="caution">
    <text evidence="1">The sequence shown here is derived from an EMBL/GenBank/DDBJ whole genome shotgun (WGS) entry which is preliminary data.</text>
</comment>
<evidence type="ECO:0000313" key="1">
    <source>
        <dbReference type="EMBL" id="MBB3942590.1"/>
    </source>
</evidence>
<sequence length="79" mass="8609">MTIVASLLFVTALGLSAGTIFLTVRNAMPRIREVVAMEFAGEVARERRIICGDMRRRTPATIIAFPVAGRSMGEMRLAA</sequence>
<reference evidence="1 2" key="1">
    <citation type="submission" date="2020-08" db="EMBL/GenBank/DDBJ databases">
        <title>Genomic Encyclopedia of Type Strains, Phase IV (KMG-IV): sequencing the most valuable type-strain genomes for metagenomic binning, comparative biology and taxonomic classification.</title>
        <authorList>
            <person name="Goeker M."/>
        </authorList>
    </citation>
    <scope>NUCLEOTIDE SEQUENCE [LARGE SCALE GENOMIC DNA]</scope>
    <source>
        <strain evidence="1 2">DSM 29050</strain>
    </source>
</reference>
<proteinExistence type="predicted"/>
<dbReference type="EMBL" id="JACIEA010000001">
    <property type="protein sequence ID" value="MBB3942590.1"/>
    <property type="molecule type" value="Genomic_DNA"/>
</dbReference>
<accession>A0A840B108</accession>